<feature type="transmembrane region" description="Helical" evidence="7">
    <location>
        <begin position="20"/>
        <end position="44"/>
    </location>
</feature>
<comment type="subcellular location">
    <subcellularLocation>
        <location evidence="1">Cell membrane</location>
        <topology evidence="1">Multi-pass membrane protein</topology>
    </subcellularLocation>
</comment>
<proteinExistence type="predicted"/>
<reference evidence="8 9" key="1">
    <citation type="submission" date="2019-11" db="EMBL/GenBank/DDBJ databases">
        <authorList>
            <person name="Cao P."/>
        </authorList>
    </citation>
    <scope>NUCLEOTIDE SEQUENCE [LARGE SCALE GENOMIC DNA]</scope>
    <source>
        <strain evidence="8 9">NEAU-AAG5</strain>
    </source>
</reference>
<evidence type="ECO:0000256" key="1">
    <source>
        <dbReference type="ARBA" id="ARBA00004651"/>
    </source>
</evidence>
<dbReference type="RefSeq" id="WP_156215871.1">
    <property type="nucleotide sequence ID" value="NZ_WOFH01000003.1"/>
</dbReference>
<gene>
    <name evidence="8" type="ORF">GNZ18_09450</name>
</gene>
<dbReference type="Gene3D" id="1.20.1250.20">
    <property type="entry name" value="MFS general substrate transporter like domains"/>
    <property type="match status" value="1"/>
</dbReference>
<keyword evidence="4 7" id="KW-0812">Transmembrane</keyword>
<evidence type="ECO:0000256" key="2">
    <source>
        <dbReference type="ARBA" id="ARBA00022448"/>
    </source>
</evidence>
<organism evidence="8 9">
    <name type="scientific">Actinomadura litoris</name>
    <dbReference type="NCBI Taxonomy" id="2678616"/>
    <lineage>
        <taxon>Bacteria</taxon>
        <taxon>Bacillati</taxon>
        <taxon>Actinomycetota</taxon>
        <taxon>Actinomycetes</taxon>
        <taxon>Streptosporangiales</taxon>
        <taxon>Thermomonosporaceae</taxon>
        <taxon>Actinomadura</taxon>
    </lineage>
</organism>
<feature type="transmembrane region" description="Helical" evidence="7">
    <location>
        <begin position="50"/>
        <end position="72"/>
    </location>
</feature>
<dbReference type="AlphaFoldDB" id="A0A7K1KX91"/>
<dbReference type="InterPro" id="IPR036259">
    <property type="entry name" value="MFS_trans_sf"/>
</dbReference>
<dbReference type="SUPFAM" id="SSF103473">
    <property type="entry name" value="MFS general substrate transporter"/>
    <property type="match status" value="1"/>
</dbReference>
<evidence type="ECO:0000256" key="3">
    <source>
        <dbReference type="ARBA" id="ARBA00022475"/>
    </source>
</evidence>
<dbReference type="InterPro" id="IPR050171">
    <property type="entry name" value="MFS_Transporters"/>
</dbReference>
<evidence type="ECO:0000256" key="4">
    <source>
        <dbReference type="ARBA" id="ARBA00022692"/>
    </source>
</evidence>
<feature type="transmembrane region" description="Helical" evidence="7">
    <location>
        <begin position="93"/>
        <end position="120"/>
    </location>
</feature>
<keyword evidence="5 7" id="KW-1133">Transmembrane helix</keyword>
<evidence type="ECO:0000313" key="8">
    <source>
        <dbReference type="EMBL" id="MUN36821.1"/>
    </source>
</evidence>
<dbReference type="Proteomes" id="UP000432015">
    <property type="component" value="Unassembled WGS sequence"/>
</dbReference>
<keyword evidence="6 7" id="KW-0472">Membrane</keyword>
<feature type="transmembrane region" description="Helical" evidence="7">
    <location>
        <begin position="140"/>
        <end position="160"/>
    </location>
</feature>
<evidence type="ECO:0008006" key="10">
    <source>
        <dbReference type="Google" id="ProtNLM"/>
    </source>
</evidence>
<keyword evidence="9" id="KW-1185">Reference proteome</keyword>
<dbReference type="PANTHER" id="PTHR23517:SF2">
    <property type="entry name" value="MULTIDRUG RESISTANCE PROTEIN MDTH"/>
    <property type="match status" value="1"/>
</dbReference>
<evidence type="ECO:0000256" key="7">
    <source>
        <dbReference type="SAM" id="Phobius"/>
    </source>
</evidence>
<protein>
    <recommendedName>
        <fullName evidence="10">MFS transporter</fullName>
    </recommendedName>
</protein>
<dbReference type="PANTHER" id="PTHR23517">
    <property type="entry name" value="RESISTANCE PROTEIN MDTM, PUTATIVE-RELATED-RELATED"/>
    <property type="match status" value="1"/>
</dbReference>
<sequence length="174" mass="16884">MTVTTTAPPATDTDPSGRRVVVTVVAVQLAACLGFFAVTAHLVAHLRHDLGLLAGTVGLVLGVRVGLQYALLPPVGAVTDRIGARRTGAIACAVRALGFVLLGGAGTVGALLVAAVFLAVGGAAFAGDLVIGRLFDLGSTAATLALTGVGVSALVAAFGARGPGAGPRAGGRAP</sequence>
<keyword evidence="2" id="KW-0813">Transport</keyword>
<comment type="caution">
    <text evidence="8">The sequence shown here is derived from an EMBL/GenBank/DDBJ whole genome shotgun (WGS) entry which is preliminary data.</text>
</comment>
<name>A0A7K1KX91_9ACTN</name>
<dbReference type="GO" id="GO:0005886">
    <property type="term" value="C:plasma membrane"/>
    <property type="evidence" value="ECO:0007669"/>
    <property type="project" value="UniProtKB-SubCell"/>
</dbReference>
<evidence type="ECO:0000313" key="9">
    <source>
        <dbReference type="Proteomes" id="UP000432015"/>
    </source>
</evidence>
<dbReference type="EMBL" id="WOFH01000003">
    <property type="protein sequence ID" value="MUN36821.1"/>
    <property type="molecule type" value="Genomic_DNA"/>
</dbReference>
<evidence type="ECO:0000256" key="5">
    <source>
        <dbReference type="ARBA" id="ARBA00022989"/>
    </source>
</evidence>
<evidence type="ECO:0000256" key="6">
    <source>
        <dbReference type="ARBA" id="ARBA00023136"/>
    </source>
</evidence>
<accession>A0A7K1KX91</accession>
<keyword evidence="3" id="KW-1003">Cell membrane</keyword>